<dbReference type="KEGG" id="sind:105162418"/>
<protein>
    <submittedName>
        <fullName evidence="4">Uncharacterized protein LOC105162418</fullName>
    </submittedName>
</protein>
<dbReference type="PANTHER" id="PTHR34466">
    <property type="entry name" value="OS11G0129800 PROTEIN"/>
    <property type="match status" value="1"/>
</dbReference>
<accession>A0A6I9T6C6</accession>
<feature type="compositionally biased region" description="Basic and acidic residues" evidence="2">
    <location>
        <begin position="372"/>
        <end position="381"/>
    </location>
</feature>
<dbReference type="PANTHER" id="PTHR34466:SF3">
    <property type="entry name" value="OS11G0129800 PROTEIN"/>
    <property type="match status" value="1"/>
</dbReference>
<feature type="region of interest" description="Disordered" evidence="2">
    <location>
        <begin position="1"/>
        <end position="47"/>
    </location>
</feature>
<dbReference type="AlphaFoldDB" id="A0A6I9T6C6"/>
<keyword evidence="1" id="KW-0175">Coiled coil</keyword>
<name>A0A6I9T6C6_SESIN</name>
<sequence>MVTSAFKSTSRRATAAEHNAPPPAATSRRRSHSVSAVSRRTHLPFDDNTLISTEFSNSRDNPLFWATSSSSPDKEESGKISEIATSNNKQSSSLSTRNARNGNNSNNSGREQRGRSATRSSSDKNGIGRSLSRVRGRSVSRAPCKGAYEDGKEQVVVTSTVARSRNEIKKIDNGINRTNSVRNTSDLRGCRNNAGTTVTQIQATEWSEDDSAYSFQISNLEDGISIGSLSEAEEKTIKAVCEDLKLMGEKRGGDMPPGEIYATVRSEVRRAISDIQNDLESACQRNKANIVGATSVAVMPSDLVNPEPVELISDIRREYAIKLEESEERARKLRADLAIEEHRGQELDRILKEILPDPKTSGVQRSRRGRRTSNERKRMSKRLTDEAMAYFDECVSLSTFDSSDFSASDDPPYSSVGGAESAGASSLVRASLSTSCCYDQGSDLHQKQFYRCEDSGPTANCSSAEPGSTQLYQFSFADKKSETVGPKEDIRNYIRNFERGAKKDLDFEETRSYYDAGEYSAHGRRESVLIDRVLYSSRIESGGLILCGGAVPFLPFASVM</sequence>
<keyword evidence="3" id="KW-1185">Reference proteome</keyword>
<proteinExistence type="predicted"/>
<feature type="coiled-coil region" evidence="1">
    <location>
        <begin position="316"/>
        <end position="343"/>
    </location>
</feature>
<feature type="compositionally biased region" description="Polar residues" evidence="2">
    <location>
        <begin position="83"/>
        <end position="96"/>
    </location>
</feature>
<dbReference type="GeneID" id="105162418"/>
<dbReference type="RefSeq" id="XP_011078715.1">
    <property type="nucleotide sequence ID" value="XM_011080413.2"/>
</dbReference>
<gene>
    <name evidence="4" type="primary">LOC105162418</name>
</gene>
<evidence type="ECO:0000313" key="4">
    <source>
        <dbReference type="RefSeq" id="XP_011078715.1"/>
    </source>
</evidence>
<evidence type="ECO:0000256" key="2">
    <source>
        <dbReference type="SAM" id="MobiDB-lite"/>
    </source>
</evidence>
<feature type="region of interest" description="Disordered" evidence="2">
    <location>
        <begin position="59"/>
        <end position="146"/>
    </location>
</feature>
<dbReference type="InParanoid" id="A0A6I9T6C6"/>
<dbReference type="OrthoDB" id="660305at2759"/>
<feature type="compositionally biased region" description="Low complexity" evidence="2">
    <location>
        <begin position="97"/>
        <end position="109"/>
    </location>
</feature>
<reference evidence="4" key="1">
    <citation type="submission" date="2025-08" db="UniProtKB">
        <authorList>
            <consortium name="RefSeq"/>
        </authorList>
    </citation>
    <scope>IDENTIFICATION</scope>
</reference>
<feature type="compositionally biased region" description="Polar residues" evidence="2">
    <location>
        <begin position="1"/>
        <end position="12"/>
    </location>
</feature>
<feature type="compositionally biased region" description="Polar residues" evidence="2">
    <location>
        <begin position="59"/>
        <end position="71"/>
    </location>
</feature>
<dbReference type="Proteomes" id="UP000504604">
    <property type="component" value="Linkage group LG5"/>
</dbReference>
<evidence type="ECO:0000313" key="3">
    <source>
        <dbReference type="Proteomes" id="UP000504604"/>
    </source>
</evidence>
<feature type="region of interest" description="Disordered" evidence="2">
    <location>
        <begin position="358"/>
        <end position="381"/>
    </location>
</feature>
<organism evidence="3 4">
    <name type="scientific">Sesamum indicum</name>
    <name type="common">Oriental sesame</name>
    <name type="synonym">Sesamum orientale</name>
    <dbReference type="NCBI Taxonomy" id="4182"/>
    <lineage>
        <taxon>Eukaryota</taxon>
        <taxon>Viridiplantae</taxon>
        <taxon>Streptophyta</taxon>
        <taxon>Embryophyta</taxon>
        <taxon>Tracheophyta</taxon>
        <taxon>Spermatophyta</taxon>
        <taxon>Magnoliopsida</taxon>
        <taxon>eudicotyledons</taxon>
        <taxon>Gunneridae</taxon>
        <taxon>Pentapetalae</taxon>
        <taxon>asterids</taxon>
        <taxon>lamiids</taxon>
        <taxon>Lamiales</taxon>
        <taxon>Pedaliaceae</taxon>
        <taxon>Sesamum</taxon>
    </lineage>
</organism>
<evidence type="ECO:0000256" key="1">
    <source>
        <dbReference type="SAM" id="Coils"/>
    </source>
</evidence>